<sequence>MIDIILDTNILLGYLSFLKHLLPFLNSHQNLIIPQTILFELDHQKSKNRPVQVYDKSNHFTMRPIGMVARTATNWLLKSVTKTNPSHIIIQKTEEESDEIRKGDGDSRILFYARQLHNRGRNLKPAKIVTILSNDNMLRLRAESEGIHCLTMSEFGHSPPRFMNLLSQISIPPSNAIVLESSTTPSTSNSPQLLTKFSNKRNSKRKFRRSKSKNQPAPHQNAQSNSTQTSWVPVGQNTQFTFSATLEPDQSLPSLKKTFDEPGHCGGCKTRLMATFQVPRINLHHYCPTCCEVICKGCMKVTGCDWDCSGPFFGQTCPAMNCCSKGRISMWIELLCCLDSCFLSNQFKLSLKVGNEVIHFKGDQALSRYLEAICTMLRITKEEDRGIARLENLLLSSTLVELISQTLLSSRFSVWHLRSEVFLNMIELLKEICTSSVFDPWSLLNSEFFKTNTIGLKRAMKSKLKIEWVWLKENDQGVNSNRRKLKRLWELYPDFMQKAKDILEDQIECDFEMIASKANKIVSLPLCYALEKLFHLATKKKNQVEAVANEIQILSQVKVDEQEIMLNKLLELEKVYEDLLFKVDLHEFQHNNKDLNVHETGKKDDNQQDNSEISIVAPTQPGIQQRLNSMQYQNLHQMNKIIVQPEILIVD</sequence>
<dbReference type="SUPFAM" id="SSF88723">
    <property type="entry name" value="PIN domain-like"/>
    <property type="match status" value="1"/>
</dbReference>
<dbReference type="GO" id="GO:0005634">
    <property type="term" value="C:nucleus"/>
    <property type="evidence" value="ECO:0007669"/>
    <property type="project" value="TreeGrafter"/>
</dbReference>
<dbReference type="AlphaFoldDB" id="A0A9Q3DNZ2"/>
<feature type="region of interest" description="Disordered" evidence="1">
    <location>
        <begin position="180"/>
        <end position="230"/>
    </location>
</feature>
<feature type="compositionally biased region" description="Basic residues" evidence="1">
    <location>
        <begin position="198"/>
        <end position="212"/>
    </location>
</feature>
<name>A0A9Q3DNZ2_9BASI</name>
<gene>
    <name evidence="3" type="ORF">O181_044783</name>
</gene>
<evidence type="ECO:0000256" key="1">
    <source>
        <dbReference type="SAM" id="MobiDB-lite"/>
    </source>
</evidence>
<evidence type="ECO:0000313" key="3">
    <source>
        <dbReference type="EMBL" id="MBW0505068.1"/>
    </source>
</evidence>
<accession>A0A9Q3DNZ2</accession>
<feature type="compositionally biased region" description="Low complexity" evidence="1">
    <location>
        <begin position="181"/>
        <end position="191"/>
    </location>
</feature>
<evidence type="ECO:0000259" key="2">
    <source>
        <dbReference type="SMART" id="SM00670"/>
    </source>
</evidence>
<dbReference type="Gene3D" id="3.40.50.1010">
    <property type="entry name" value="5'-nuclease"/>
    <property type="match status" value="1"/>
</dbReference>
<reference evidence="3" key="1">
    <citation type="submission" date="2021-03" db="EMBL/GenBank/DDBJ databases">
        <title>Draft genome sequence of rust myrtle Austropuccinia psidii MF-1, a brazilian biotype.</title>
        <authorList>
            <person name="Quecine M.C."/>
            <person name="Pachon D.M.R."/>
            <person name="Bonatelli M.L."/>
            <person name="Correr F.H."/>
            <person name="Franceschini L.M."/>
            <person name="Leite T.F."/>
            <person name="Margarido G.R.A."/>
            <person name="Almeida C.A."/>
            <person name="Ferrarezi J.A."/>
            <person name="Labate C.A."/>
        </authorList>
    </citation>
    <scope>NUCLEOTIDE SEQUENCE</scope>
    <source>
        <strain evidence="3">MF-1</strain>
    </source>
</reference>
<dbReference type="Proteomes" id="UP000765509">
    <property type="component" value="Unassembled WGS sequence"/>
</dbReference>
<dbReference type="InterPro" id="IPR002716">
    <property type="entry name" value="PIN_dom"/>
</dbReference>
<dbReference type="GO" id="GO:0004540">
    <property type="term" value="F:RNA nuclease activity"/>
    <property type="evidence" value="ECO:0007669"/>
    <property type="project" value="UniProtKB-ARBA"/>
</dbReference>
<dbReference type="SMART" id="SM00670">
    <property type="entry name" value="PINc"/>
    <property type="match status" value="1"/>
</dbReference>
<organism evidence="3 4">
    <name type="scientific">Austropuccinia psidii MF-1</name>
    <dbReference type="NCBI Taxonomy" id="1389203"/>
    <lineage>
        <taxon>Eukaryota</taxon>
        <taxon>Fungi</taxon>
        <taxon>Dikarya</taxon>
        <taxon>Basidiomycota</taxon>
        <taxon>Pucciniomycotina</taxon>
        <taxon>Pucciniomycetes</taxon>
        <taxon>Pucciniales</taxon>
        <taxon>Sphaerophragmiaceae</taxon>
        <taxon>Austropuccinia</taxon>
    </lineage>
</organism>
<proteinExistence type="predicted"/>
<dbReference type="PANTHER" id="PTHR16161">
    <property type="entry name" value="TRANSCRIPTIONAL PROTEIN SWT1"/>
    <property type="match status" value="1"/>
</dbReference>
<protein>
    <recommendedName>
        <fullName evidence="2">PIN domain-containing protein</fullName>
    </recommendedName>
</protein>
<evidence type="ECO:0000313" key="4">
    <source>
        <dbReference type="Proteomes" id="UP000765509"/>
    </source>
</evidence>
<feature type="compositionally biased region" description="Polar residues" evidence="1">
    <location>
        <begin position="215"/>
        <end position="230"/>
    </location>
</feature>
<dbReference type="OrthoDB" id="2017974at2759"/>
<dbReference type="InterPro" id="IPR052626">
    <property type="entry name" value="SWT1_Regulator"/>
</dbReference>
<dbReference type="InterPro" id="IPR029060">
    <property type="entry name" value="PIN-like_dom_sf"/>
</dbReference>
<dbReference type="Pfam" id="PF13638">
    <property type="entry name" value="PIN_4"/>
    <property type="match status" value="1"/>
</dbReference>
<keyword evidence="4" id="KW-1185">Reference proteome</keyword>
<dbReference type="PANTHER" id="PTHR16161:SF0">
    <property type="entry name" value="TRANSCRIPTIONAL PROTEIN SWT1"/>
    <property type="match status" value="1"/>
</dbReference>
<dbReference type="EMBL" id="AVOT02018288">
    <property type="protein sequence ID" value="MBW0505068.1"/>
    <property type="molecule type" value="Genomic_DNA"/>
</dbReference>
<feature type="domain" description="PIN" evidence="2">
    <location>
        <begin position="2"/>
        <end position="140"/>
    </location>
</feature>
<comment type="caution">
    <text evidence="3">The sequence shown here is derived from an EMBL/GenBank/DDBJ whole genome shotgun (WGS) entry which is preliminary data.</text>
</comment>